<gene>
    <name evidence="2" type="ORF">GCM10009716_25240</name>
</gene>
<reference evidence="3" key="1">
    <citation type="journal article" date="2019" name="Int. J. Syst. Evol. Microbiol.">
        <title>The Global Catalogue of Microorganisms (GCM) 10K type strain sequencing project: providing services to taxonomists for standard genome sequencing and annotation.</title>
        <authorList>
            <consortium name="The Broad Institute Genomics Platform"/>
            <consortium name="The Broad Institute Genome Sequencing Center for Infectious Disease"/>
            <person name="Wu L."/>
            <person name="Ma J."/>
        </authorList>
    </citation>
    <scope>NUCLEOTIDE SEQUENCE [LARGE SCALE GENOMIC DNA]</scope>
    <source>
        <strain evidence="3">JCM 13581</strain>
    </source>
</reference>
<feature type="region of interest" description="Disordered" evidence="1">
    <location>
        <begin position="1"/>
        <end position="38"/>
    </location>
</feature>
<organism evidence="2 3">
    <name type="scientific">Streptomyces sodiiphilus</name>
    <dbReference type="NCBI Taxonomy" id="226217"/>
    <lineage>
        <taxon>Bacteria</taxon>
        <taxon>Bacillati</taxon>
        <taxon>Actinomycetota</taxon>
        <taxon>Actinomycetes</taxon>
        <taxon>Kitasatosporales</taxon>
        <taxon>Streptomycetaceae</taxon>
        <taxon>Streptomyces</taxon>
    </lineage>
</organism>
<keyword evidence="3" id="KW-1185">Reference proteome</keyword>
<evidence type="ECO:0000313" key="3">
    <source>
        <dbReference type="Proteomes" id="UP001501303"/>
    </source>
</evidence>
<proteinExistence type="predicted"/>
<sequence>MHVYSETSGIRDVPPSPGPGPRPPGDPRLGWGRPPVPVLRQRRDGILPTVAAALSLPGRDHPLTGTASRSGPPPALHPAVRDVLDGLPTEQRERHGGRCPEAVLLSRHLTASGAQRSGQVRRALKNARITTRYIREDGDPRHGEYAPHCRSCTALLGHFGVRSVSPAGEDTPRVPGRRTTRRSAGRAPGDAGTVVEEALLAAGWQPGRREGAPAEQWADTLRAHLSPAGHAHRIFPVAFEIWAEYGGLRLVPPGPGHEFAPSPVSLDPLLGLHWARTLGDLGRALDTELSPLGAEDGGRALLAVDRDGRVYCLDHSGDWYLGPDIRTALATLLAGTPPARLSPP</sequence>
<protein>
    <recommendedName>
        <fullName evidence="4">SUKH-3 domain containing protein</fullName>
    </recommendedName>
</protein>
<feature type="region of interest" description="Disordered" evidence="1">
    <location>
        <begin position="56"/>
        <end position="80"/>
    </location>
</feature>
<feature type="compositionally biased region" description="Basic residues" evidence="1">
    <location>
        <begin position="175"/>
        <end position="184"/>
    </location>
</feature>
<dbReference type="Pfam" id="PF14433">
    <property type="entry name" value="SUKH-3"/>
    <property type="match status" value="1"/>
</dbReference>
<name>A0ABP5ALE6_9ACTN</name>
<accession>A0ABP5ALE6</accession>
<dbReference type="EMBL" id="BAAAMJ010000026">
    <property type="protein sequence ID" value="GAA1914749.1"/>
    <property type="molecule type" value="Genomic_DNA"/>
</dbReference>
<dbReference type="Pfam" id="PF14431">
    <property type="entry name" value="YwqJ-deaminase"/>
    <property type="match status" value="1"/>
</dbReference>
<feature type="region of interest" description="Disordered" evidence="1">
    <location>
        <begin position="163"/>
        <end position="190"/>
    </location>
</feature>
<evidence type="ECO:0000256" key="1">
    <source>
        <dbReference type="SAM" id="MobiDB-lite"/>
    </source>
</evidence>
<feature type="compositionally biased region" description="Pro residues" evidence="1">
    <location>
        <begin position="14"/>
        <end position="26"/>
    </location>
</feature>
<evidence type="ECO:0008006" key="4">
    <source>
        <dbReference type="Google" id="ProtNLM"/>
    </source>
</evidence>
<dbReference type="Proteomes" id="UP001501303">
    <property type="component" value="Unassembled WGS sequence"/>
</dbReference>
<comment type="caution">
    <text evidence="2">The sequence shown here is derived from an EMBL/GenBank/DDBJ whole genome shotgun (WGS) entry which is preliminary data.</text>
</comment>
<dbReference type="InterPro" id="IPR025850">
    <property type="entry name" value="SUKH-3"/>
</dbReference>
<evidence type="ECO:0000313" key="2">
    <source>
        <dbReference type="EMBL" id="GAA1914749.1"/>
    </source>
</evidence>
<dbReference type="InterPro" id="IPR025968">
    <property type="entry name" value="YwqJ_deaminase"/>
</dbReference>